<sequence length="111" mass="12737">MKALVIIIWGAVYHRKRSQITSTSESYRGDLIIQRYDRSNWRVGLLQCSHSLKGARQVRGQGQIYQSRRKGCRCKTTDSRAMGLAALWYRRGETSVESLIPCSHGEGEHWP</sequence>
<gene>
    <name evidence="1" type="ORF">B296_00047758</name>
</gene>
<comment type="caution">
    <text evidence="1">The sequence shown here is derived from an EMBL/GenBank/DDBJ whole genome shotgun (WGS) entry which is preliminary data.</text>
</comment>
<dbReference type="AlphaFoldDB" id="A0A426WZ47"/>
<organism evidence="1 2">
    <name type="scientific">Ensete ventricosum</name>
    <name type="common">Abyssinian banana</name>
    <name type="synonym">Musa ensete</name>
    <dbReference type="NCBI Taxonomy" id="4639"/>
    <lineage>
        <taxon>Eukaryota</taxon>
        <taxon>Viridiplantae</taxon>
        <taxon>Streptophyta</taxon>
        <taxon>Embryophyta</taxon>
        <taxon>Tracheophyta</taxon>
        <taxon>Spermatophyta</taxon>
        <taxon>Magnoliopsida</taxon>
        <taxon>Liliopsida</taxon>
        <taxon>Zingiberales</taxon>
        <taxon>Musaceae</taxon>
        <taxon>Ensete</taxon>
    </lineage>
</organism>
<evidence type="ECO:0000313" key="1">
    <source>
        <dbReference type="EMBL" id="RRT32262.1"/>
    </source>
</evidence>
<proteinExistence type="predicted"/>
<protein>
    <submittedName>
        <fullName evidence="1">Uncharacterized protein</fullName>
    </submittedName>
</protein>
<dbReference type="Proteomes" id="UP000287651">
    <property type="component" value="Unassembled WGS sequence"/>
</dbReference>
<dbReference type="EMBL" id="AMZH03032889">
    <property type="protein sequence ID" value="RRT32262.1"/>
    <property type="molecule type" value="Genomic_DNA"/>
</dbReference>
<name>A0A426WZ47_ENSVE</name>
<evidence type="ECO:0000313" key="2">
    <source>
        <dbReference type="Proteomes" id="UP000287651"/>
    </source>
</evidence>
<accession>A0A426WZ47</accession>
<reference evidence="1 2" key="1">
    <citation type="journal article" date="2014" name="Agronomy (Basel)">
        <title>A Draft Genome Sequence for Ensete ventricosum, the Drought-Tolerant Tree Against Hunger.</title>
        <authorList>
            <person name="Harrison J."/>
            <person name="Moore K.A."/>
            <person name="Paszkiewicz K."/>
            <person name="Jones T."/>
            <person name="Grant M."/>
            <person name="Ambacheew D."/>
            <person name="Muzemil S."/>
            <person name="Studholme D.J."/>
        </authorList>
    </citation>
    <scope>NUCLEOTIDE SEQUENCE [LARGE SCALE GENOMIC DNA]</scope>
</reference>